<dbReference type="SUPFAM" id="SSF46689">
    <property type="entry name" value="Homeodomain-like"/>
    <property type="match status" value="1"/>
</dbReference>
<feature type="domain" description="ZF-HD dimerization-type" evidence="11">
    <location>
        <begin position="54"/>
        <end position="103"/>
    </location>
</feature>
<dbReference type="PANTHER" id="PTHR31948">
    <property type="entry name" value="ZINC-FINGER HOMEODOMAIN PROTEIN 2"/>
    <property type="match status" value="1"/>
</dbReference>
<name>A0A5N6QML8_9ROSI</name>
<keyword evidence="4" id="KW-0862">Zinc</keyword>
<keyword evidence="8" id="KW-0804">Transcription</keyword>
<dbReference type="Pfam" id="PF04770">
    <property type="entry name" value="ZF-HD_dimer"/>
    <property type="match status" value="1"/>
</dbReference>
<dbReference type="Proteomes" id="UP000327013">
    <property type="component" value="Chromosome 1"/>
</dbReference>
<dbReference type="Gene3D" id="1.10.10.60">
    <property type="entry name" value="Homeodomain-like"/>
    <property type="match status" value="1"/>
</dbReference>
<feature type="region of interest" description="Disordered" evidence="10">
    <location>
        <begin position="1"/>
        <end position="40"/>
    </location>
</feature>
<evidence type="ECO:0000313" key="12">
    <source>
        <dbReference type="EMBL" id="KAE7999939.1"/>
    </source>
</evidence>
<evidence type="ECO:0000259" key="11">
    <source>
        <dbReference type="PROSITE" id="PS51523"/>
    </source>
</evidence>
<evidence type="ECO:0000256" key="1">
    <source>
        <dbReference type="ARBA" id="ARBA00004123"/>
    </source>
</evidence>
<sequence length="260" mass="29082">MALHHKSDLMELRGQDNLSHKASSTAIGERRDQSGHASGATIINRAAAAPKVRYRECLKNHAASMGGHVVDGCGEFMSSGEEGTLEALKCAACECHRNFHRKEVEGDHYVSNRNNNNSGRGDQMVPPQHPPPPPHLHHHHHHKFSHGLSASPSAGHVVPMMMAFGAAAAEYSSSEDLNMFRSNVGVQTSAQAPESKKRFRTRFSREQKDKMMEFADKLGWKIQKHDEEQVHHFCSEVGVKKQVFKVWMHNNKQAMKNKQI</sequence>
<keyword evidence="2" id="KW-0479">Metal-binding</keyword>
<dbReference type="PROSITE" id="PS51523">
    <property type="entry name" value="ZF_HD_DIMER"/>
    <property type="match status" value="1"/>
</dbReference>
<keyword evidence="9" id="KW-0539">Nucleus</keyword>
<evidence type="ECO:0000256" key="9">
    <source>
        <dbReference type="ARBA" id="ARBA00023242"/>
    </source>
</evidence>
<feature type="compositionally biased region" description="Polar residues" evidence="10">
    <location>
        <begin position="16"/>
        <end position="26"/>
    </location>
</feature>
<protein>
    <recommendedName>
        <fullName evidence="11">ZF-HD dimerization-type domain-containing protein</fullName>
    </recommendedName>
</protein>
<evidence type="ECO:0000256" key="8">
    <source>
        <dbReference type="ARBA" id="ARBA00023163"/>
    </source>
</evidence>
<evidence type="ECO:0000256" key="7">
    <source>
        <dbReference type="ARBA" id="ARBA00023155"/>
    </source>
</evidence>
<keyword evidence="13" id="KW-1185">Reference proteome</keyword>
<reference evidence="12 13" key="1">
    <citation type="submission" date="2019-06" db="EMBL/GenBank/DDBJ databases">
        <title>A chromosomal-level reference genome of Carpinus fangiana (Coryloideae, Betulaceae).</title>
        <authorList>
            <person name="Yang X."/>
            <person name="Wang Z."/>
            <person name="Zhang L."/>
            <person name="Hao G."/>
            <person name="Liu J."/>
            <person name="Yang Y."/>
        </authorList>
    </citation>
    <scope>NUCLEOTIDE SEQUENCE [LARGE SCALE GENOMIC DNA]</scope>
    <source>
        <strain evidence="12">Cfa_2016G</strain>
        <tissue evidence="12">Leaf</tissue>
    </source>
</reference>
<dbReference type="GO" id="GO:0050793">
    <property type="term" value="P:regulation of developmental process"/>
    <property type="evidence" value="ECO:0007669"/>
    <property type="project" value="TreeGrafter"/>
</dbReference>
<dbReference type="AlphaFoldDB" id="A0A5N6QML8"/>
<evidence type="ECO:0000256" key="3">
    <source>
        <dbReference type="ARBA" id="ARBA00022771"/>
    </source>
</evidence>
<dbReference type="EMBL" id="CM017321">
    <property type="protein sequence ID" value="KAE7999939.1"/>
    <property type="molecule type" value="Genomic_DNA"/>
</dbReference>
<dbReference type="GO" id="GO:0003700">
    <property type="term" value="F:DNA-binding transcription factor activity"/>
    <property type="evidence" value="ECO:0007669"/>
    <property type="project" value="TreeGrafter"/>
</dbReference>
<gene>
    <name evidence="12" type="ORF">FH972_004317</name>
</gene>
<dbReference type="OrthoDB" id="1910053at2759"/>
<evidence type="ECO:0000256" key="4">
    <source>
        <dbReference type="ARBA" id="ARBA00022833"/>
    </source>
</evidence>
<keyword evidence="3" id="KW-0863">Zinc-finger</keyword>
<dbReference type="InterPro" id="IPR006455">
    <property type="entry name" value="Homeodomain_ZF_HD"/>
</dbReference>
<dbReference type="FunFam" id="1.10.10.60:FF:000257">
    <property type="entry name" value="Zinc-finger homeodomain protein 2"/>
    <property type="match status" value="1"/>
</dbReference>
<comment type="subcellular location">
    <subcellularLocation>
        <location evidence="1">Nucleus</location>
    </subcellularLocation>
</comment>
<feature type="region of interest" description="Disordered" evidence="10">
    <location>
        <begin position="106"/>
        <end position="151"/>
    </location>
</feature>
<evidence type="ECO:0000313" key="13">
    <source>
        <dbReference type="Proteomes" id="UP000327013"/>
    </source>
</evidence>
<feature type="compositionally biased region" description="Basic residues" evidence="10">
    <location>
        <begin position="135"/>
        <end position="145"/>
    </location>
</feature>
<organism evidence="12 13">
    <name type="scientific">Carpinus fangiana</name>
    <dbReference type="NCBI Taxonomy" id="176857"/>
    <lineage>
        <taxon>Eukaryota</taxon>
        <taxon>Viridiplantae</taxon>
        <taxon>Streptophyta</taxon>
        <taxon>Embryophyta</taxon>
        <taxon>Tracheophyta</taxon>
        <taxon>Spermatophyta</taxon>
        <taxon>Magnoliopsida</taxon>
        <taxon>eudicotyledons</taxon>
        <taxon>Gunneridae</taxon>
        <taxon>Pentapetalae</taxon>
        <taxon>rosids</taxon>
        <taxon>fabids</taxon>
        <taxon>Fagales</taxon>
        <taxon>Betulaceae</taxon>
        <taxon>Carpinus</taxon>
    </lineage>
</organism>
<accession>A0A5N6QML8</accession>
<dbReference type="InterPro" id="IPR006456">
    <property type="entry name" value="ZF_HD_homeobox_Cys/His_dimer"/>
</dbReference>
<feature type="compositionally biased region" description="Low complexity" evidence="10">
    <location>
        <begin position="111"/>
        <end position="121"/>
    </location>
</feature>
<keyword evidence="7" id="KW-0371">Homeobox</keyword>
<proteinExistence type="predicted"/>
<dbReference type="GO" id="GO:0000976">
    <property type="term" value="F:transcription cis-regulatory region binding"/>
    <property type="evidence" value="ECO:0007669"/>
    <property type="project" value="TreeGrafter"/>
</dbReference>
<evidence type="ECO:0000256" key="6">
    <source>
        <dbReference type="ARBA" id="ARBA00023125"/>
    </source>
</evidence>
<evidence type="ECO:0000256" key="5">
    <source>
        <dbReference type="ARBA" id="ARBA00023015"/>
    </source>
</evidence>
<keyword evidence="6" id="KW-0238">DNA-binding</keyword>
<dbReference type="NCBIfam" id="TIGR01566">
    <property type="entry name" value="ZF_HD_prot_N"/>
    <property type="match status" value="1"/>
</dbReference>
<evidence type="ECO:0000256" key="10">
    <source>
        <dbReference type="SAM" id="MobiDB-lite"/>
    </source>
</evidence>
<feature type="compositionally biased region" description="Basic and acidic residues" evidence="10">
    <location>
        <begin position="1"/>
        <end position="14"/>
    </location>
</feature>
<keyword evidence="5" id="KW-0805">Transcription regulation</keyword>
<dbReference type="NCBIfam" id="TIGR01565">
    <property type="entry name" value="homeo_ZF_HD"/>
    <property type="match status" value="1"/>
</dbReference>
<dbReference type="GO" id="GO:0008270">
    <property type="term" value="F:zinc ion binding"/>
    <property type="evidence" value="ECO:0007669"/>
    <property type="project" value="UniProtKB-KW"/>
</dbReference>
<dbReference type="PANTHER" id="PTHR31948:SF119">
    <property type="entry name" value="ZINC-FINGER HOMEODOMAIN PROTEIN 6-LIKE"/>
    <property type="match status" value="1"/>
</dbReference>
<evidence type="ECO:0000256" key="2">
    <source>
        <dbReference type="ARBA" id="ARBA00022723"/>
    </source>
</evidence>
<dbReference type="InterPro" id="IPR009057">
    <property type="entry name" value="Homeodomain-like_sf"/>
</dbReference>
<dbReference type="GO" id="GO:0005634">
    <property type="term" value="C:nucleus"/>
    <property type="evidence" value="ECO:0007669"/>
    <property type="project" value="UniProtKB-SubCell"/>
</dbReference>